<dbReference type="AlphaFoldDB" id="A0ABD3SRF1"/>
<evidence type="ECO:0000256" key="7">
    <source>
        <dbReference type="ARBA" id="ARBA00039520"/>
    </source>
</evidence>
<dbReference type="EC" id="1.5.1.34" evidence="6"/>
<accession>A0ABD3SRF1</accession>
<feature type="region of interest" description="Disordered" evidence="9">
    <location>
        <begin position="95"/>
        <end position="161"/>
    </location>
</feature>
<dbReference type="GO" id="GO:0006729">
    <property type="term" value="P:tetrahydrobiopterin biosynthetic process"/>
    <property type="evidence" value="ECO:0007669"/>
    <property type="project" value="UniProtKB-KW"/>
</dbReference>
<evidence type="ECO:0000313" key="10">
    <source>
        <dbReference type="EMBL" id="KAL3826951.1"/>
    </source>
</evidence>
<reference evidence="10 11" key="1">
    <citation type="submission" date="2024-10" db="EMBL/GenBank/DDBJ databases">
        <title>Updated reference genomes for cyclostephanoid diatoms.</title>
        <authorList>
            <person name="Roberts W.R."/>
            <person name="Alverson A.J."/>
        </authorList>
    </citation>
    <scope>NUCLEOTIDE SEQUENCE [LARGE SCALE GENOMIC DNA]</scope>
    <source>
        <strain evidence="10 11">AJA228-03</strain>
    </source>
</reference>
<keyword evidence="5" id="KW-0783">Tetrahydrobiopterin biosynthesis</keyword>
<evidence type="ECO:0000256" key="6">
    <source>
        <dbReference type="ARBA" id="ARBA00039153"/>
    </source>
</evidence>
<dbReference type="SUPFAM" id="SSF51735">
    <property type="entry name" value="NAD(P)-binding Rossmann-fold domains"/>
    <property type="match status" value="1"/>
</dbReference>
<comment type="subunit">
    <text evidence="2">Homodimer.</text>
</comment>
<dbReference type="EMBL" id="JALLPB020000010">
    <property type="protein sequence ID" value="KAL3826951.1"/>
    <property type="molecule type" value="Genomic_DNA"/>
</dbReference>
<dbReference type="PANTHER" id="PTHR15104">
    <property type="entry name" value="DIHYDROPTERIDINE REDUCTASE"/>
    <property type="match status" value="1"/>
</dbReference>
<evidence type="ECO:0000256" key="3">
    <source>
        <dbReference type="ARBA" id="ARBA00022857"/>
    </source>
</evidence>
<dbReference type="InterPro" id="IPR036291">
    <property type="entry name" value="NAD(P)-bd_dom_sf"/>
</dbReference>
<evidence type="ECO:0000256" key="4">
    <source>
        <dbReference type="ARBA" id="ARBA00023002"/>
    </source>
</evidence>
<name>A0ABD3SRF1_9STRA</name>
<keyword evidence="3" id="KW-0521">NADP</keyword>
<dbReference type="Proteomes" id="UP001530377">
    <property type="component" value="Unassembled WGS sequence"/>
</dbReference>
<dbReference type="GO" id="GO:0004155">
    <property type="term" value="F:6,7-dihydropteridine reductase activity"/>
    <property type="evidence" value="ECO:0007669"/>
    <property type="project" value="UniProtKB-EC"/>
</dbReference>
<keyword evidence="11" id="KW-1185">Reference proteome</keyword>
<gene>
    <name evidence="10" type="ORF">ACHAXA_000015</name>
</gene>
<proteinExistence type="inferred from homology"/>
<keyword evidence="4" id="KW-0560">Oxidoreductase</keyword>
<comment type="caution">
    <text evidence="10">The sequence shown here is derived from an EMBL/GenBank/DDBJ whole genome shotgun (WGS) entry which is preliminary data.</text>
</comment>
<organism evidence="10 11">
    <name type="scientific">Cyclostephanos tholiformis</name>
    <dbReference type="NCBI Taxonomy" id="382380"/>
    <lineage>
        <taxon>Eukaryota</taxon>
        <taxon>Sar</taxon>
        <taxon>Stramenopiles</taxon>
        <taxon>Ochrophyta</taxon>
        <taxon>Bacillariophyta</taxon>
        <taxon>Coscinodiscophyceae</taxon>
        <taxon>Thalassiosirophycidae</taxon>
        <taxon>Stephanodiscales</taxon>
        <taxon>Stephanodiscaceae</taxon>
        <taxon>Cyclostephanos</taxon>
    </lineage>
</organism>
<feature type="compositionally biased region" description="Basic residues" evidence="9">
    <location>
        <begin position="110"/>
        <end position="132"/>
    </location>
</feature>
<evidence type="ECO:0000256" key="5">
    <source>
        <dbReference type="ARBA" id="ARBA00023007"/>
    </source>
</evidence>
<dbReference type="PROSITE" id="PS00061">
    <property type="entry name" value="ADH_SHORT"/>
    <property type="match status" value="1"/>
</dbReference>
<sequence length="490" mass="52266">MATATTRIPAMRTMTNAAITSASSSWSSSRGTMETTWGKTMIPASTAARLWSSPPAARVVRTWSHLVSSSSSSSSSSLRVGGGRIYHYDYGDDVNAAAGRRAGPPPPRPSHPRQRQQRRHFARDRGGRRGRLPRGGGGGTRALAGNDDGDVGGRRRSSRHDERFHDFDRDDRVVYRRFDAREDDYDCGIDDDRLGGGRRNVLIVGSSGVLGRALASHFSRGSRWNVLGADVSTNDIDVDDGEKVGDDGSGGRLLTEYVRLPMGGSLSDLSGALHRGVSAYVRGGGGVGKTSSSYSSSSSLLDAVVIAAGGWAGDVPVADYDDDKDDDGAKQAMRSAEVCERMIRMNYFPVVAGSLVGLRFMKRGGLFVVIGASAALSPTPGMLGYGSAKSAAHHYLRSLGPAMRESNDVTAVGVLPLMLDTPANRAMLDHGGDGEEDGKYSKMVKPMHIAKEIGEWIKNPHLRPHSGSLVKVISKNRRDGTGGAAFHLVR</sequence>
<evidence type="ECO:0000256" key="8">
    <source>
        <dbReference type="ARBA" id="ARBA00041348"/>
    </source>
</evidence>
<evidence type="ECO:0000256" key="1">
    <source>
        <dbReference type="ARBA" id="ARBA00006484"/>
    </source>
</evidence>
<evidence type="ECO:0000313" key="11">
    <source>
        <dbReference type="Proteomes" id="UP001530377"/>
    </source>
</evidence>
<dbReference type="Gene3D" id="3.40.50.720">
    <property type="entry name" value="NAD(P)-binding Rossmann-like Domain"/>
    <property type="match status" value="1"/>
</dbReference>
<comment type="similarity">
    <text evidence="1">Belongs to the short-chain dehydrogenases/reductases (SDR) family.</text>
</comment>
<evidence type="ECO:0000256" key="2">
    <source>
        <dbReference type="ARBA" id="ARBA00011738"/>
    </source>
</evidence>
<dbReference type="PANTHER" id="PTHR15104:SF0">
    <property type="entry name" value="DIHYDROPTERIDINE REDUCTASE"/>
    <property type="match status" value="1"/>
</dbReference>
<dbReference type="InterPro" id="IPR002347">
    <property type="entry name" value="SDR_fam"/>
</dbReference>
<protein>
    <recommendedName>
        <fullName evidence="7">Dihydropteridine reductase</fullName>
        <ecNumber evidence="6">1.5.1.34</ecNumber>
    </recommendedName>
    <alternativeName>
        <fullName evidence="8">Quinoid dihydropteridine reductase</fullName>
    </alternativeName>
</protein>
<dbReference type="InterPro" id="IPR020904">
    <property type="entry name" value="Sc_DH/Rdtase_CS"/>
</dbReference>
<dbReference type="Pfam" id="PF00106">
    <property type="entry name" value="adh_short"/>
    <property type="match status" value="1"/>
</dbReference>
<evidence type="ECO:0000256" key="9">
    <source>
        <dbReference type="SAM" id="MobiDB-lite"/>
    </source>
</evidence>